<dbReference type="SUPFAM" id="SSF141523">
    <property type="entry name" value="L,D-transpeptidase catalytic domain-like"/>
    <property type="match status" value="1"/>
</dbReference>
<dbReference type="UniPathway" id="UPA00219"/>
<dbReference type="STRING" id="690417.IC63_08775"/>
<evidence type="ECO:0000256" key="7">
    <source>
        <dbReference type="PROSITE-ProRule" id="PRU01373"/>
    </source>
</evidence>
<protein>
    <recommendedName>
        <fullName evidence="8">L,D-TPase catalytic domain-containing protein</fullName>
    </recommendedName>
</protein>
<dbReference type="GO" id="GO:0071555">
    <property type="term" value="P:cell wall organization"/>
    <property type="evidence" value="ECO:0007669"/>
    <property type="project" value="UniProtKB-UniRule"/>
</dbReference>
<keyword evidence="6 7" id="KW-0961">Cell wall biogenesis/degradation</keyword>
<sequence>MRLIAILAFLAAGWIAWTSWGPGLRLPVPAPPTLPVPVPPPTVPVPLPKPPRITLPKPAPQITSPVERILIEKAARRMTIFQRDGNPRVMTIALGFAPAGDKVRQGDGKTPEGIFKVDRLNDQSKFHLSLGLNYPRPQDRKRAKAAGVDPGGDIMIHGQPNQVPEGYRVKGDWTAGCIAVTNAEVAEIFAHAKIGTEVEIRP</sequence>
<dbReference type="InterPro" id="IPR038063">
    <property type="entry name" value="Transpep_catalytic_dom"/>
</dbReference>
<dbReference type="GO" id="GO:0016740">
    <property type="term" value="F:transferase activity"/>
    <property type="evidence" value="ECO:0007669"/>
    <property type="project" value="UniProtKB-KW"/>
</dbReference>
<dbReference type="InterPro" id="IPR005490">
    <property type="entry name" value="LD_TPept_cat_dom"/>
</dbReference>
<feature type="active site" description="Proton donor/acceptor" evidence="7">
    <location>
        <position position="157"/>
    </location>
</feature>
<keyword evidence="5 7" id="KW-0573">Peptidoglycan synthesis</keyword>
<organism evidence="9 10">
    <name type="scientific">Paracoccus sphaerophysae</name>
    <dbReference type="NCBI Taxonomy" id="690417"/>
    <lineage>
        <taxon>Bacteria</taxon>
        <taxon>Pseudomonadati</taxon>
        <taxon>Pseudomonadota</taxon>
        <taxon>Alphaproteobacteria</taxon>
        <taxon>Rhodobacterales</taxon>
        <taxon>Paracoccaceae</taxon>
        <taxon>Paracoccus</taxon>
    </lineage>
</organism>
<keyword evidence="4 7" id="KW-0133">Cell shape</keyword>
<keyword evidence="10" id="KW-1185">Reference proteome</keyword>
<dbReference type="EMBL" id="JRKS01000022">
    <property type="protein sequence ID" value="KGJ07355.1"/>
    <property type="molecule type" value="Genomic_DNA"/>
</dbReference>
<dbReference type="Proteomes" id="UP000029917">
    <property type="component" value="Unassembled WGS sequence"/>
</dbReference>
<evidence type="ECO:0000313" key="10">
    <source>
        <dbReference type="Proteomes" id="UP000029917"/>
    </source>
</evidence>
<dbReference type="GO" id="GO:0009252">
    <property type="term" value="P:peptidoglycan biosynthetic process"/>
    <property type="evidence" value="ECO:0007669"/>
    <property type="project" value="UniProtKB-UniPathway"/>
</dbReference>
<comment type="caution">
    <text evidence="9">The sequence shown here is derived from an EMBL/GenBank/DDBJ whole genome shotgun (WGS) entry which is preliminary data.</text>
</comment>
<proteinExistence type="inferred from homology"/>
<dbReference type="GO" id="GO:0004180">
    <property type="term" value="F:carboxypeptidase activity"/>
    <property type="evidence" value="ECO:0007669"/>
    <property type="project" value="UniProtKB-ARBA"/>
</dbReference>
<dbReference type="PANTHER" id="PTHR36699">
    <property type="entry name" value="LD-TRANSPEPTIDASE"/>
    <property type="match status" value="1"/>
</dbReference>
<evidence type="ECO:0000256" key="6">
    <source>
        <dbReference type="ARBA" id="ARBA00023316"/>
    </source>
</evidence>
<dbReference type="Gene3D" id="2.40.440.10">
    <property type="entry name" value="L,D-transpeptidase catalytic domain-like"/>
    <property type="match status" value="1"/>
</dbReference>
<evidence type="ECO:0000256" key="2">
    <source>
        <dbReference type="ARBA" id="ARBA00005992"/>
    </source>
</evidence>
<dbReference type="GO" id="GO:0008360">
    <property type="term" value="P:regulation of cell shape"/>
    <property type="evidence" value="ECO:0007669"/>
    <property type="project" value="UniProtKB-UniRule"/>
</dbReference>
<evidence type="ECO:0000313" key="9">
    <source>
        <dbReference type="EMBL" id="KGJ07355.1"/>
    </source>
</evidence>
<evidence type="ECO:0000256" key="4">
    <source>
        <dbReference type="ARBA" id="ARBA00022960"/>
    </source>
</evidence>
<reference evidence="9 10" key="1">
    <citation type="submission" date="2014-09" db="EMBL/GenBank/DDBJ databases">
        <authorList>
            <person name="McGinnis J.M."/>
            <person name="Wolfgang W.J."/>
        </authorList>
    </citation>
    <scope>NUCLEOTIDE SEQUENCE [LARGE SCALE GENOMIC DNA]</scope>
    <source>
        <strain evidence="9 10">HAMBI 3106</strain>
    </source>
</reference>
<dbReference type="AlphaFoldDB" id="A0A099F9E0"/>
<gene>
    <name evidence="9" type="ORF">IC63_08775</name>
</gene>
<accession>A0A099F9E0</accession>
<comment type="similarity">
    <text evidence="2">Belongs to the YkuD family.</text>
</comment>
<evidence type="ECO:0000259" key="8">
    <source>
        <dbReference type="PROSITE" id="PS52029"/>
    </source>
</evidence>
<comment type="pathway">
    <text evidence="1 7">Cell wall biogenesis; peptidoglycan biosynthesis.</text>
</comment>
<reference evidence="9 10" key="2">
    <citation type="submission" date="2014-10" db="EMBL/GenBank/DDBJ databases">
        <title>Paracoccus sanguinis sp. nov., isolated from clinical specimens of New York State patients.</title>
        <authorList>
            <person name="Mingle L.A."/>
            <person name="Cole J.A."/>
            <person name="Lapierre P."/>
            <person name="Musser K.A."/>
        </authorList>
    </citation>
    <scope>NUCLEOTIDE SEQUENCE [LARGE SCALE GENOMIC DNA]</scope>
    <source>
        <strain evidence="9 10">HAMBI 3106</strain>
    </source>
</reference>
<dbReference type="Pfam" id="PF03734">
    <property type="entry name" value="YkuD"/>
    <property type="match status" value="1"/>
</dbReference>
<dbReference type="RefSeq" id="WP_036719087.1">
    <property type="nucleotide sequence ID" value="NZ_JRKS01000022.1"/>
</dbReference>
<dbReference type="CDD" id="cd16913">
    <property type="entry name" value="YkuD_like"/>
    <property type="match status" value="1"/>
</dbReference>
<name>A0A099F9E0_9RHOB</name>
<evidence type="ECO:0000256" key="5">
    <source>
        <dbReference type="ARBA" id="ARBA00022984"/>
    </source>
</evidence>
<keyword evidence="3" id="KW-0808">Transferase</keyword>
<dbReference type="PANTHER" id="PTHR36699:SF1">
    <property type="entry name" value="L,D-TRANSPEPTIDASE YAFK-RELATED"/>
    <property type="match status" value="1"/>
</dbReference>
<evidence type="ECO:0000256" key="3">
    <source>
        <dbReference type="ARBA" id="ARBA00022679"/>
    </source>
</evidence>
<evidence type="ECO:0000256" key="1">
    <source>
        <dbReference type="ARBA" id="ARBA00004752"/>
    </source>
</evidence>
<feature type="active site" description="Nucleophile" evidence="7">
    <location>
        <position position="177"/>
    </location>
</feature>
<dbReference type="PROSITE" id="PS52029">
    <property type="entry name" value="LD_TPASE"/>
    <property type="match status" value="1"/>
</dbReference>
<feature type="domain" description="L,D-TPase catalytic" evidence="8">
    <location>
        <begin position="67"/>
        <end position="201"/>
    </location>
</feature>